<gene>
    <name evidence="2" type="ORF">KIH39_01040</name>
</gene>
<dbReference type="PIRSF" id="PIRSF014728">
    <property type="entry name" value="PqaA"/>
    <property type="match status" value="1"/>
</dbReference>
<keyword evidence="1" id="KW-0732">Signal</keyword>
<dbReference type="PANTHER" id="PTHR31497:SF0">
    <property type="entry name" value="AUTOCRINE PROLIFERATION REPRESSOR PROTEIN A"/>
    <property type="match status" value="1"/>
</dbReference>
<accession>A0A8E6B6U5</accession>
<evidence type="ECO:0008006" key="4">
    <source>
        <dbReference type="Google" id="ProtNLM"/>
    </source>
</evidence>
<proteinExistence type="predicted"/>
<keyword evidence="3" id="KW-1185">Reference proteome</keyword>
<feature type="signal peptide" evidence="1">
    <location>
        <begin position="1"/>
        <end position="20"/>
    </location>
</feature>
<reference evidence="2" key="1">
    <citation type="submission" date="2021-05" db="EMBL/GenBank/DDBJ databases">
        <title>Complete genome sequence of the cellulolytic planctomycete Telmatocola sphagniphila SP2T and characterization of the first cellulase from planctomycetes.</title>
        <authorList>
            <person name="Rakitin A.L."/>
            <person name="Beletsky A.V."/>
            <person name="Naumoff D.G."/>
            <person name="Kulichevskaya I.S."/>
            <person name="Mardanov A.V."/>
            <person name="Ravin N.V."/>
            <person name="Dedysh S.N."/>
        </authorList>
    </citation>
    <scope>NUCLEOTIDE SEQUENCE</scope>
    <source>
        <strain evidence="2">SP2T</strain>
    </source>
</reference>
<dbReference type="EMBL" id="CP074694">
    <property type="protein sequence ID" value="QVL32534.1"/>
    <property type="molecule type" value="Genomic_DNA"/>
</dbReference>
<name>A0A8E6B6U5_9BACT</name>
<organism evidence="2 3">
    <name type="scientific">Telmatocola sphagniphila</name>
    <dbReference type="NCBI Taxonomy" id="1123043"/>
    <lineage>
        <taxon>Bacteria</taxon>
        <taxon>Pseudomonadati</taxon>
        <taxon>Planctomycetota</taxon>
        <taxon>Planctomycetia</taxon>
        <taxon>Gemmatales</taxon>
        <taxon>Gemmataceae</taxon>
    </lineage>
</organism>
<dbReference type="SUPFAM" id="SSF53474">
    <property type="entry name" value="alpha/beta-Hydrolases"/>
    <property type="match status" value="1"/>
</dbReference>
<evidence type="ECO:0000313" key="2">
    <source>
        <dbReference type="EMBL" id="QVL32534.1"/>
    </source>
</evidence>
<dbReference type="RefSeq" id="WP_213497426.1">
    <property type="nucleotide sequence ID" value="NZ_CP074694.1"/>
</dbReference>
<dbReference type="KEGG" id="tsph:KIH39_01040"/>
<dbReference type="AlphaFoldDB" id="A0A8E6B6U5"/>
<dbReference type="InterPro" id="IPR009199">
    <property type="entry name" value="PhoPQ-act_pathogen-rel_PqaA"/>
</dbReference>
<dbReference type="InterPro" id="IPR029058">
    <property type="entry name" value="AB_hydrolase_fold"/>
</dbReference>
<dbReference type="PANTHER" id="PTHR31497">
    <property type="entry name" value="AUTOCRINE PROLIFERATION REPRESSOR PROTEIN A"/>
    <property type="match status" value="1"/>
</dbReference>
<evidence type="ECO:0000313" key="3">
    <source>
        <dbReference type="Proteomes" id="UP000676194"/>
    </source>
</evidence>
<dbReference type="Gene3D" id="3.40.50.1820">
    <property type="entry name" value="alpha/beta hydrolase"/>
    <property type="match status" value="1"/>
</dbReference>
<protein>
    <recommendedName>
        <fullName evidence="4">PhoPQ-activated pathogenicity-related protein</fullName>
    </recommendedName>
</protein>
<evidence type="ECO:0000256" key="1">
    <source>
        <dbReference type="SAM" id="SignalP"/>
    </source>
</evidence>
<dbReference type="Pfam" id="PF10142">
    <property type="entry name" value="PhoPQ_related"/>
    <property type="match status" value="1"/>
</dbReference>
<feature type="chain" id="PRO_5034394149" description="PhoPQ-activated pathogenicity-related protein" evidence="1">
    <location>
        <begin position="21"/>
        <end position="435"/>
    </location>
</feature>
<sequence length="435" mass="49352">MHRLFLILLALLFLPLSARADLASYLKKPEPKYSWKLKSKTEVLIGTVYEIDMISQEWQGIVWDHTIAIIIPKNVKPTSTMLLFNTGGTFKVTDAALALSLADKSKSPVAFLYGIPKQPLFDGLREDALISETFVRYLKSKDEDWPLLFPMVKSLIKAMDTVQAFAKEEWKFEVKSFLVSGASKRGWTSWLTGASGDPRVKAIAPLVIDMLNFSKQIPLQTASFGQPSEQIKDYTEKGLLNYAQNPLGQKLWAMVDPYSYRDKVTIPKMLIHGTNDPYWPQEATNMYWNDLQGDKYLLYVPNAGHNLQQKTDDNPRDLSRAVNSLAAYTRCIVYDKPMPKLNWEHKDGSKPGMYEVVVTSNVKPKAVRLWQVENATRDMRKSTWTESPINFSEGKSIGTVAAPQSGWKAFLAELEFEEEGNNFFLSTQLRMISAK</sequence>
<dbReference type="Proteomes" id="UP000676194">
    <property type="component" value="Chromosome"/>
</dbReference>